<evidence type="ECO:0000313" key="3">
    <source>
        <dbReference type="EMBL" id="PIG89847.1"/>
    </source>
</evidence>
<dbReference type="InterPro" id="IPR056002">
    <property type="entry name" value="DUF7580"/>
</dbReference>
<sequence>MSGIEVVGVVLSAIPLIISALDCYKTTSQRIKFMAKKELLLNQLIQSLEEQKFYFQTDICLALKETHLEEKQIISLIEERGLNSFQDPDISDALKEYLGDGFALYTNAVARCEHILSDIVANISGLVETSRWDRKDLPAILQSQLKRNGRFEFTKRIKFSVGKEDLQRQIHELDESTKTLSRLRNQSIARRNVTVQPMSRTIAKFTATLSVVQSYAYRLYSAVACGCIARCHPEHEARLFLQTRSSAMNKHHPKSLKKPAISFMMTFCPHPMPSCPPLLNNKYEVKVLEEDLDHFEDNLKIDRGIQQVVQINPPSPPRTPSPSAQQIDDLCRFIHQAYESSQSLNLYLSRCAKLCYSHGPVDPGINMKIDDTPSHDTITLKDALFSMQDPKSTAPEWTINQQMALSFNITSSMMQLHSTPWLAFPLTSSSVRFTPESMKLKGTPQPFIVSAFPIPNQATTPYTTKASMLELGIMLLEIWHLRSIDSYASERALEMNNSYGTRYEIARNWVSFSDDNMLPFYLELVTRCIECTFATTSATPDWSDLTFRKSVCEHVLKPLWENCPQKLR</sequence>
<feature type="chain" id="PRO_5013923139" description="DUF7580 domain-containing protein" evidence="1">
    <location>
        <begin position="21"/>
        <end position="568"/>
    </location>
</feature>
<evidence type="ECO:0000259" key="2">
    <source>
        <dbReference type="Pfam" id="PF24476"/>
    </source>
</evidence>
<dbReference type="PANTHER" id="PTHR35186:SF4">
    <property type="entry name" value="PRION-INHIBITION AND PROPAGATION HELO DOMAIN-CONTAINING PROTEIN"/>
    <property type="match status" value="1"/>
</dbReference>
<dbReference type="AlphaFoldDB" id="A0A2G7GAL7"/>
<reference evidence="3 4" key="1">
    <citation type="submission" date="2017-05" db="EMBL/GenBank/DDBJ databases">
        <title>Genome sequence for an aflatoxigenic pathogen of Argentinian peanut, Aspergillus arachidicola.</title>
        <authorList>
            <person name="Moore G."/>
            <person name="Beltz S.B."/>
            <person name="Mack B.M."/>
        </authorList>
    </citation>
    <scope>NUCLEOTIDE SEQUENCE [LARGE SCALE GENOMIC DNA]</scope>
    <source>
        <strain evidence="3 4">CBS 117610</strain>
    </source>
</reference>
<feature type="domain" description="DUF7580" evidence="2">
    <location>
        <begin position="211"/>
        <end position="564"/>
    </location>
</feature>
<organism evidence="3 4">
    <name type="scientific">Aspergillus arachidicola</name>
    <dbReference type="NCBI Taxonomy" id="656916"/>
    <lineage>
        <taxon>Eukaryota</taxon>
        <taxon>Fungi</taxon>
        <taxon>Dikarya</taxon>
        <taxon>Ascomycota</taxon>
        <taxon>Pezizomycotina</taxon>
        <taxon>Eurotiomycetes</taxon>
        <taxon>Eurotiomycetidae</taxon>
        <taxon>Eurotiales</taxon>
        <taxon>Aspergillaceae</taxon>
        <taxon>Aspergillus</taxon>
        <taxon>Aspergillus subgen. Circumdati</taxon>
    </lineage>
</organism>
<evidence type="ECO:0000256" key="1">
    <source>
        <dbReference type="SAM" id="SignalP"/>
    </source>
</evidence>
<gene>
    <name evidence="3" type="ORF">AARAC_005881</name>
</gene>
<protein>
    <recommendedName>
        <fullName evidence="2">DUF7580 domain-containing protein</fullName>
    </recommendedName>
</protein>
<dbReference type="STRING" id="656916.A0A2G7GAL7"/>
<proteinExistence type="predicted"/>
<keyword evidence="4" id="KW-1185">Reference proteome</keyword>
<accession>A0A2G7GAL7</accession>
<feature type="signal peptide" evidence="1">
    <location>
        <begin position="1"/>
        <end position="20"/>
    </location>
</feature>
<dbReference type="Pfam" id="PF24476">
    <property type="entry name" value="DUF7580"/>
    <property type="match status" value="1"/>
</dbReference>
<keyword evidence="1" id="KW-0732">Signal</keyword>
<name>A0A2G7GAL7_9EURO</name>
<dbReference type="Proteomes" id="UP000231358">
    <property type="component" value="Unassembled WGS sequence"/>
</dbReference>
<comment type="caution">
    <text evidence="3">The sequence shown here is derived from an EMBL/GenBank/DDBJ whole genome shotgun (WGS) entry which is preliminary data.</text>
</comment>
<evidence type="ECO:0000313" key="4">
    <source>
        <dbReference type="Proteomes" id="UP000231358"/>
    </source>
</evidence>
<dbReference type="PANTHER" id="PTHR35186">
    <property type="entry name" value="ANK_REP_REGION DOMAIN-CONTAINING PROTEIN"/>
    <property type="match status" value="1"/>
</dbReference>
<dbReference type="EMBL" id="NEXV01000042">
    <property type="protein sequence ID" value="PIG89847.1"/>
    <property type="molecule type" value="Genomic_DNA"/>
</dbReference>